<dbReference type="InterPro" id="IPR053378">
    <property type="entry name" value="Prenyl_diphosphate_synthase"/>
</dbReference>
<dbReference type="PROSITE" id="PS00723">
    <property type="entry name" value="POLYPRENYL_SYNTHASE_1"/>
    <property type="match status" value="1"/>
</dbReference>
<evidence type="ECO:0000313" key="9">
    <source>
        <dbReference type="Proteomes" id="UP000001052"/>
    </source>
</evidence>
<dbReference type="OrthoDB" id="9805316at2"/>
<evidence type="ECO:0000256" key="4">
    <source>
        <dbReference type="ARBA" id="ARBA00022723"/>
    </source>
</evidence>
<evidence type="ECO:0000256" key="5">
    <source>
        <dbReference type="ARBA" id="ARBA00022842"/>
    </source>
</evidence>
<evidence type="ECO:0000256" key="7">
    <source>
        <dbReference type="RuleBase" id="RU004466"/>
    </source>
</evidence>
<dbReference type="InterPro" id="IPR033749">
    <property type="entry name" value="Polyprenyl_synt_CS"/>
</dbReference>
<dbReference type="PROSITE" id="PS00444">
    <property type="entry name" value="POLYPRENYL_SYNTHASE_2"/>
    <property type="match status" value="1"/>
</dbReference>
<dbReference type="STRING" id="485915.Dret_1759"/>
<keyword evidence="5" id="KW-0460">Magnesium</keyword>
<dbReference type="Proteomes" id="UP000001052">
    <property type="component" value="Chromosome"/>
</dbReference>
<sequence length="292" mass="31000">MPKQRLELYRREVESFLEQCLDARRMPATLYESMRYSLLAGGKRVRPVLCLVWAELLGGDRQAVLPFASGLECIHTYSLVHDDLPAMDDDDLRRGKPSNHKQFGEAMAILAGDGLLTHAFELMLHADLPAERLVRAAGLVAGAAGASGMIGGQVTDIQLTGSGATNVEDLRAMHGMKTGALLQVACTSGAVLAGAIEEDIQRAATYGGALGLAFQVADDILDVVGDEAALGKPVGSDQGADKVTYPALMGLDKSKSLGQEMVAQAQEALQGKSGPQADFLSDLAQYVMDRTE</sequence>
<dbReference type="KEGG" id="drt:Dret_1759"/>
<evidence type="ECO:0000256" key="2">
    <source>
        <dbReference type="ARBA" id="ARBA00006706"/>
    </source>
</evidence>
<dbReference type="PANTHER" id="PTHR43281:SF1">
    <property type="entry name" value="FARNESYL DIPHOSPHATE SYNTHASE"/>
    <property type="match status" value="1"/>
</dbReference>
<dbReference type="eggNOG" id="COG0142">
    <property type="taxonomic scope" value="Bacteria"/>
</dbReference>
<keyword evidence="6" id="KW-0414">Isoprene biosynthesis</keyword>
<dbReference type="GO" id="GO:0046872">
    <property type="term" value="F:metal ion binding"/>
    <property type="evidence" value="ECO:0007669"/>
    <property type="project" value="UniProtKB-KW"/>
</dbReference>
<dbReference type="EMBL" id="CP001734">
    <property type="protein sequence ID" value="ACV69043.1"/>
    <property type="molecule type" value="Genomic_DNA"/>
</dbReference>
<dbReference type="InterPro" id="IPR008949">
    <property type="entry name" value="Isoprenoid_synthase_dom_sf"/>
</dbReference>
<evidence type="ECO:0000313" key="8">
    <source>
        <dbReference type="EMBL" id="ACV69043.1"/>
    </source>
</evidence>
<dbReference type="CDD" id="cd00685">
    <property type="entry name" value="Trans_IPPS_HT"/>
    <property type="match status" value="1"/>
</dbReference>
<dbReference type="HOGENOM" id="CLU_014015_0_0_7"/>
<dbReference type="SFLD" id="SFLDG01017">
    <property type="entry name" value="Polyprenyl_Transferase_Like"/>
    <property type="match status" value="1"/>
</dbReference>
<dbReference type="FunFam" id="1.10.600.10:FF:000001">
    <property type="entry name" value="Geranylgeranyl diphosphate synthase"/>
    <property type="match status" value="1"/>
</dbReference>
<keyword evidence="4" id="KW-0479">Metal-binding</keyword>
<keyword evidence="9" id="KW-1185">Reference proteome</keyword>
<dbReference type="GO" id="GO:0016114">
    <property type="term" value="P:terpenoid biosynthetic process"/>
    <property type="evidence" value="ECO:0007669"/>
    <property type="project" value="UniProtKB-ARBA"/>
</dbReference>
<reference evidence="8 9" key="2">
    <citation type="journal article" date="2010" name="Stand. Genomic Sci.">
        <title>Complete genome sequence of Desulfohalobium retbaense type strain (HR(100)).</title>
        <authorList>
            <person name="Spring S."/>
            <person name="Nolan M."/>
            <person name="Lapidus A."/>
            <person name="Glavina Del Rio T."/>
            <person name="Copeland A."/>
            <person name="Tice H."/>
            <person name="Cheng J.F."/>
            <person name="Lucas S."/>
            <person name="Land M."/>
            <person name="Chen F."/>
            <person name="Bruce D."/>
            <person name="Goodwin L."/>
            <person name="Pitluck S."/>
            <person name="Ivanova N."/>
            <person name="Mavromatis K."/>
            <person name="Mikhailova N."/>
            <person name="Pati A."/>
            <person name="Chen A."/>
            <person name="Palaniappan K."/>
            <person name="Hauser L."/>
            <person name="Chang Y.J."/>
            <person name="Jeffries C.D."/>
            <person name="Munk C."/>
            <person name="Kiss H."/>
            <person name="Chain P."/>
            <person name="Han C."/>
            <person name="Brettin T."/>
            <person name="Detter J.C."/>
            <person name="Schuler E."/>
            <person name="Goker M."/>
            <person name="Rohde M."/>
            <person name="Bristow J."/>
            <person name="Eisen J.A."/>
            <person name="Markowitz V."/>
            <person name="Hugenholtz P."/>
            <person name="Kyrpides N.C."/>
            <person name="Klenk H.P."/>
        </authorList>
    </citation>
    <scope>NUCLEOTIDE SEQUENCE [LARGE SCALE GENOMIC DNA]</scope>
    <source>
        <strain evidence="8 9">DSM 5692</strain>
    </source>
</reference>
<evidence type="ECO:0000256" key="6">
    <source>
        <dbReference type="ARBA" id="ARBA00023229"/>
    </source>
</evidence>
<dbReference type="PANTHER" id="PTHR43281">
    <property type="entry name" value="FARNESYL DIPHOSPHATE SYNTHASE"/>
    <property type="match status" value="1"/>
</dbReference>
<gene>
    <name evidence="8" type="ordered locus">Dret_1759</name>
</gene>
<reference evidence="9" key="1">
    <citation type="submission" date="2009-09" db="EMBL/GenBank/DDBJ databases">
        <title>The complete chromosome of Desulfohalobium retbaense DSM 5692.</title>
        <authorList>
            <consortium name="US DOE Joint Genome Institute (JGI-PGF)"/>
            <person name="Lucas S."/>
            <person name="Copeland A."/>
            <person name="Lapidus A."/>
            <person name="Glavina del Rio T."/>
            <person name="Dalin E."/>
            <person name="Tice H."/>
            <person name="Bruce D."/>
            <person name="Goodwin L."/>
            <person name="Pitluck S."/>
            <person name="Kyrpides N."/>
            <person name="Mavromatis K."/>
            <person name="Ivanova N."/>
            <person name="Mikhailova N."/>
            <person name="Munk A.C."/>
            <person name="Brettin T."/>
            <person name="Detter J.C."/>
            <person name="Han C."/>
            <person name="Tapia R."/>
            <person name="Larimer F."/>
            <person name="Land M."/>
            <person name="Hauser L."/>
            <person name="Markowitz V."/>
            <person name="Cheng J.-F."/>
            <person name="Hugenholtz P."/>
            <person name="Woyke T."/>
            <person name="Wu D."/>
            <person name="Spring S."/>
            <person name="Klenk H.-P."/>
            <person name="Eisen J.A."/>
        </authorList>
    </citation>
    <scope>NUCLEOTIDE SEQUENCE [LARGE SCALE GENOMIC DNA]</scope>
    <source>
        <strain evidence="9">DSM 5692</strain>
    </source>
</reference>
<evidence type="ECO:0000256" key="3">
    <source>
        <dbReference type="ARBA" id="ARBA00022679"/>
    </source>
</evidence>
<keyword evidence="3 7" id="KW-0808">Transferase</keyword>
<dbReference type="SUPFAM" id="SSF48576">
    <property type="entry name" value="Terpenoid synthases"/>
    <property type="match status" value="1"/>
</dbReference>
<dbReference type="NCBIfam" id="NF045485">
    <property type="entry name" value="FPPsyn"/>
    <property type="match status" value="1"/>
</dbReference>
<organism evidence="8 9">
    <name type="scientific">Desulfohalobium retbaense (strain ATCC 49708 / DSM 5692 / JCM 16813 / HR100)</name>
    <dbReference type="NCBI Taxonomy" id="485915"/>
    <lineage>
        <taxon>Bacteria</taxon>
        <taxon>Pseudomonadati</taxon>
        <taxon>Thermodesulfobacteriota</taxon>
        <taxon>Desulfovibrionia</taxon>
        <taxon>Desulfovibrionales</taxon>
        <taxon>Desulfohalobiaceae</taxon>
        <taxon>Desulfohalobium</taxon>
    </lineage>
</organism>
<dbReference type="Pfam" id="PF00348">
    <property type="entry name" value="polyprenyl_synt"/>
    <property type="match status" value="1"/>
</dbReference>
<protein>
    <submittedName>
        <fullName evidence="8">Polyprenyl synthetase</fullName>
    </submittedName>
</protein>
<dbReference type="GO" id="GO:0004659">
    <property type="term" value="F:prenyltransferase activity"/>
    <property type="evidence" value="ECO:0007669"/>
    <property type="project" value="InterPro"/>
</dbReference>
<comment type="cofactor">
    <cofactor evidence="1">
        <name>Mg(2+)</name>
        <dbReference type="ChEBI" id="CHEBI:18420"/>
    </cofactor>
</comment>
<comment type="similarity">
    <text evidence="2 7">Belongs to the FPP/GGPP synthase family.</text>
</comment>
<name>C8X3P6_DESRD</name>
<proteinExistence type="inferred from homology"/>
<dbReference type="GO" id="GO:0005737">
    <property type="term" value="C:cytoplasm"/>
    <property type="evidence" value="ECO:0007669"/>
    <property type="project" value="UniProtKB-ARBA"/>
</dbReference>
<dbReference type="Gene3D" id="1.10.600.10">
    <property type="entry name" value="Farnesyl Diphosphate Synthase"/>
    <property type="match status" value="1"/>
</dbReference>
<dbReference type="SFLD" id="SFLDS00005">
    <property type="entry name" value="Isoprenoid_Synthase_Type_I"/>
    <property type="match status" value="1"/>
</dbReference>
<accession>C8X3P6</accession>
<dbReference type="InterPro" id="IPR000092">
    <property type="entry name" value="Polyprenyl_synt"/>
</dbReference>
<dbReference type="AlphaFoldDB" id="C8X3P6"/>
<evidence type="ECO:0000256" key="1">
    <source>
        <dbReference type="ARBA" id="ARBA00001946"/>
    </source>
</evidence>
<dbReference type="RefSeq" id="WP_015752186.1">
    <property type="nucleotide sequence ID" value="NC_013223.1"/>
</dbReference>